<dbReference type="RefSeq" id="XP_024578901.1">
    <property type="nucleotide sequence ID" value="XM_024728422.1"/>
</dbReference>
<protein>
    <submittedName>
        <fullName evidence="1">Uncharacterized protein</fullName>
    </submittedName>
</protein>
<evidence type="ECO:0000313" key="1">
    <source>
        <dbReference type="EMBL" id="CEG42532.1"/>
    </source>
</evidence>
<evidence type="ECO:0000313" key="2">
    <source>
        <dbReference type="Proteomes" id="UP000054928"/>
    </source>
</evidence>
<dbReference type="OMA" id="FPYRPLE"/>
<dbReference type="Proteomes" id="UP000054928">
    <property type="component" value="Unassembled WGS sequence"/>
</dbReference>
<dbReference type="AlphaFoldDB" id="A0A0P1AP10"/>
<name>A0A0P1AP10_PLAHL</name>
<dbReference type="OrthoDB" id="151678at2759"/>
<sequence length="411" mass="47109">MSSFSSPYQRHKNDEGVCVVYNADRHAAAVLTGLGDCANNDKHGKVGAAPFSFYSEGDIAIKSVNKKRNYRKRKATHTVRKEEKLALEQEIEILQKDLELLKMKVIIENDGKTQSDRKRLAKTIVLREAVQEKHLVLARAHAMLAGHSQQWIYRVHPTEITIRLGNDRGERLRTLSALGKPKLEIARRYLMERARGLSSTSPYFQEERYTTINGDYCVERFDVIPFRGARLSVQEVFAALQQATVNAEIIVSELSGNITIRDDDELENEHFSHKRFVSHMSQGVQIESNLVLFSDLQEGGHDCDENKCYAIMASEFVDDDAKYPYRPNERIRRDLTTVTMVTSCRETSVNGMNPNTIEFVVVVKRWALTIVRQPAMFVPDLVWNEIRYDQVRWADLMFNCVRQTLGLPVEQ</sequence>
<reference evidence="2" key="1">
    <citation type="submission" date="2014-09" db="EMBL/GenBank/DDBJ databases">
        <authorList>
            <person name="Sharma Rahul"/>
            <person name="Thines Marco"/>
        </authorList>
    </citation>
    <scope>NUCLEOTIDE SEQUENCE [LARGE SCALE GENOMIC DNA]</scope>
</reference>
<accession>A0A0P1AP10</accession>
<dbReference type="EMBL" id="CCYD01000645">
    <property type="protein sequence ID" value="CEG42532.1"/>
    <property type="molecule type" value="Genomic_DNA"/>
</dbReference>
<dbReference type="GeneID" id="36407854"/>
<keyword evidence="2" id="KW-1185">Reference proteome</keyword>
<organism evidence="1 2">
    <name type="scientific">Plasmopara halstedii</name>
    <name type="common">Downy mildew of sunflower</name>
    <dbReference type="NCBI Taxonomy" id="4781"/>
    <lineage>
        <taxon>Eukaryota</taxon>
        <taxon>Sar</taxon>
        <taxon>Stramenopiles</taxon>
        <taxon>Oomycota</taxon>
        <taxon>Peronosporomycetes</taxon>
        <taxon>Peronosporales</taxon>
        <taxon>Peronosporaceae</taxon>
        <taxon>Plasmopara</taxon>
    </lineage>
</organism>
<proteinExistence type="predicted"/>